<dbReference type="FunCoup" id="A0A1U8B6K3">
    <property type="interactions" value="1417"/>
</dbReference>
<feature type="compositionally biased region" description="Polar residues" evidence="1">
    <location>
        <begin position="11"/>
        <end position="27"/>
    </location>
</feature>
<evidence type="ECO:0000256" key="1">
    <source>
        <dbReference type="SAM" id="MobiDB-lite"/>
    </source>
</evidence>
<name>A0A1U8B6K3_NELNU</name>
<evidence type="ECO:0000313" key="3">
    <source>
        <dbReference type="RefSeq" id="XP_010276644.1"/>
    </source>
</evidence>
<evidence type="ECO:0000313" key="2">
    <source>
        <dbReference type="Proteomes" id="UP000189703"/>
    </source>
</evidence>
<dbReference type="STRING" id="4432.A0A1U8B6K3"/>
<dbReference type="OrthoDB" id="1894296at2759"/>
<reference evidence="3" key="1">
    <citation type="submission" date="2025-08" db="UniProtKB">
        <authorList>
            <consortium name="RefSeq"/>
        </authorList>
    </citation>
    <scope>IDENTIFICATION</scope>
</reference>
<dbReference type="RefSeq" id="XP_010276644.1">
    <property type="nucleotide sequence ID" value="XM_010278342.2"/>
</dbReference>
<dbReference type="eggNOG" id="ENOG502S11H">
    <property type="taxonomic scope" value="Eukaryota"/>
</dbReference>
<gene>
    <name evidence="3" type="primary">LOC104611329</name>
</gene>
<organism evidence="2 3">
    <name type="scientific">Nelumbo nucifera</name>
    <name type="common">Sacred lotus</name>
    <dbReference type="NCBI Taxonomy" id="4432"/>
    <lineage>
        <taxon>Eukaryota</taxon>
        <taxon>Viridiplantae</taxon>
        <taxon>Streptophyta</taxon>
        <taxon>Embryophyta</taxon>
        <taxon>Tracheophyta</taxon>
        <taxon>Spermatophyta</taxon>
        <taxon>Magnoliopsida</taxon>
        <taxon>Proteales</taxon>
        <taxon>Nelumbonaceae</taxon>
        <taxon>Nelumbo</taxon>
    </lineage>
</organism>
<keyword evidence="2" id="KW-1185">Reference proteome</keyword>
<dbReference type="PANTHER" id="PTHR36388">
    <property type="entry name" value="OS02G0469000 PROTEIN"/>
    <property type="match status" value="1"/>
</dbReference>
<accession>A0A1U8B6K3</accession>
<dbReference type="KEGG" id="nnu:104611329"/>
<feature type="region of interest" description="Disordered" evidence="1">
    <location>
        <begin position="1"/>
        <end position="36"/>
    </location>
</feature>
<feature type="region of interest" description="Disordered" evidence="1">
    <location>
        <begin position="71"/>
        <end position="110"/>
    </location>
</feature>
<sequence>MAVEGDVWQDFASSITSNSKEPSQTGDAPSPEDVAWADSCLIKDPELSDSNWDSLKDALLDILSFQAHSYHDSSANESDGYPQENDSEMLPVIEEAESENSPRENDNDDLFPIGEEAEREQVLLGAKNDFLPDSERAEAAYRDYWLNEVLFPKENGDGGIGVNVSSSDDIDSTPNDIFRVWNLDTQVEEDELVKELKKALAENSIRSMPLNLDDVGTGPLRDTPVSLDGTRRDTTLYDLGTETNEEAIDNLIAGIADLSFHDSST</sequence>
<dbReference type="OMA" id="DDFMSTY"/>
<dbReference type="AlphaFoldDB" id="A0A1U8B6K3"/>
<protein>
    <submittedName>
        <fullName evidence="3">Uncharacterized protein LOC104611329</fullName>
    </submittedName>
</protein>
<proteinExistence type="predicted"/>
<dbReference type="GeneID" id="104611329"/>
<dbReference type="PANTHER" id="PTHR36388:SF1">
    <property type="entry name" value="OS02G0469000 PROTEIN"/>
    <property type="match status" value="1"/>
</dbReference>
<dbReference type="Proteomes" id="UP000189703">
    <property type="component" value="Unplaced"/>
</dbReference>